<dbReference type="PANTHER" id="PTHR47718">
    <property type="entry name" value="OS01G0519700 PROTEIN"/>
    <property type="match status" value="1"/>
</dbReference>
<keyword evidence="3" id="KW-1185">Reference proteome</keyword>
<feature type="domain" description="FAR1" evidence="1">
    <location>
        <begin position="3"/>
        <end position="41"/>
    </location>
</feature>
<dbReference type="AlphaFoldDB" id="A0AAP0FXQ8"/>
<sequence>MKYRKSDIRTGCLASITFRADEEGKNWTVSRFVEEHNHPLATEKDSHLLRSRRNVSEMQGSILKNMTAAGIKAVDSYNFISNEIGVVENVRFSKTDAFNYVQRERRALIESGDASSLLQLLQKKHLADNIFSYEVHTDELNRLTSFL</sequence>
<accession>A0AAP0FXQ8</accession>
<dbReference type="InterPro" id="IPR004330">
    <property type="entry name" value="FAR1_DNA_bnd_dom"/>
</dbReference>
<name>A0AAP0FXQ8_9ASPA</name>
<reference evidence="2 3" key="1">
    <citation type="journal article" date="2022" name="Nat. Plants">
        <title>Genomes of leafy and leafless Platanthera orchids illuminate the evolution of mycoheterotrophy.</title>
        <authorList>
            <person name="Li M.H."/>
            <person name="Liu K.W."/>
            <person name="Li Z."/>
            <person name="Lu H.C."/>
            <person name="Ye Q.L."/>
            <person name="Zhang D."/>
            <person name="Wang J.Y."/>
            <person name="Li Y.F."/>
            <person name="Zhong Z.M."/>
            <person name="Liu X."/>
            <person name="Yu X."/>
            <person name="Liu D.K."/>
            <person name="Tu X.D."/>
            <person name="Liu B."/>
            <person name="Hao Y."/>
            <person name="Liao X.Y."/>
            <person name="Jiang Y.T."/>
            <person name="Sun W.H."/>
            <person name="Chen J."/>
            <person name="Chen Y.Q."/>
            <person name="Ai Y."/>
            <person name="Zhai J.W."/>
            <person name="Wu S.S."/>
            <person name="Zhou Z."/>
            <person name="Hsiao Y.Y."/>
            <person name="Wu W.L."/>
            <person name="Chen Y.Y."/>
            <person name="Lin Y.F."/>
            <person name="Hsu J.L."/>
            <person name="Li C.Y."/>
            <person name="Wang Z.W."/>
            <person name="Zhao X."/>
            <person name="Zhong W.Y."/>
            <person name="Ma X.K."/>
            <person name="Ma L."/>
            <person name="Huang J."/>
            <person name="Chen G.Z."/>
            <person name="Huang M.Z."/>
            <person name="Huang L."/>
            <person name="Peng D.H."/>
            <person name="Luo Y.B."/>
            <person name="Zou S.Q."/>
            <person name="Chen S.P."/>
            <person name="Lan S."/>
            <person name="Tsai W.C."/>
            <person name="Van de Peer Y."/>
            <person name="Liu Z.J."/>
        </authorList>
    </citation>
    <scope>NUCLEOTIDE SEQUENCE [LARGE SCALE GENOMIC DNA]</scope>
    <source>
        <strain evidence="2">Lor287</strain>
    </source>
</reference>
<protein>
    <recommendedName>
        <fullName evidence="1">FAR1 domain-containing protein</fullName>
    </recommendedName>
</protein>
<evidence type="ECO:0000313" key="2">
    <source>
        <dbReference type="EMBL" id="KAK8923500.1"/>
    </source>
</evidence>
<dbReference type="Pfam" id="PF03101">
    <property type="entry name" value="FAR1"/>
    <property type="match status" value="1"/>
</dbReference>
<proteinExistence type="predicted"/>
<gene>
    <name evidence="2" type="ORF">KSP39_PZI019582</name>
</gene>
<comment type="caution">
    <text evidence="2">The sequence shown here is derived from an EMBL/GenBank/DDBJ whole genome shotgun (WGS) entry which is preliminary data.</text>
</comment>
<dbReference type="EMBL" id="JBBWWQ010000017">
    <property type="protein sequence ID" value="KAK8923500.1"/>
    <property type="molecule type" value="Genomic_DNA"/>
</dbReference>
<organism evidence="2 3">
    <name type="scientific">Platanthera zijinensis</name>
    <dbReference type="NCBI Taxonomy" id="2320716"/>
    <lineage>
        <taxon>Eukaryota</taxon>
        <taxon>Viridiplantae</taxon>
        <taxon>Streptophyta</taxon>
        <taxon>Embryophyta</taxon>
        <taxon>Tracheophyta</taxon>
        <taxon>Spermatophyta</taxon>
        <taxon>Magnoliopsida</taxon>
        <taxon>Liliopsida</taxon>
        <taxon>Asparagales</taxon>
        <taxon>Orchidaceae</taxon>
        <taxon>Orchidoideae</taxon>
        <taxon>Orchideae</taxon>
        <taxon>Orchidinae</taxon>
        <taxon>Platanthera</taxon>
    </lineage>
</organism>
<evidence type="ECO:0000313" key="3">
    <source>
        <dbReference type="Proteomes" id="UP001418222"/>
    </source>
</evidence>
<evidence type="ECO:0000259" key="1">
    <source>
        <dbReference type="Pfam" id="PF03101"/>
    </source>
</evidence>
<dbReference type="Proteomes" id="UP001418222">
    <property type="component" value="Unassembled WGS sequence"/>
</dbReference>